<dbReference type="Gene3D" id="1.20.1440.60">
    <property type="entry name" value="23S rRNA-intervening sequence"/>
    <property type="match status" value="1"/>
</dbReference>
<dbReference type="InterPro" id="IPR036583">
    <property type="entry name" value="23S_rRNA_IVS_sf"/>
</dbReference>
<name>A0A1F5P8G7_9BACT</name>
<dbReference type="Proteomes" id="UP000176786">
    <property type="component" value="Unassembled WGS sequence"/>
</dbReference>
<dbReference type="InterPro" id="IPR012657">
    <property type="entry name" value="23S_rRNA-intervening_sequence"/>
</dbReference>
<dbReference type="AlphaFoldDB" id="A0A1F5P8G7"/>
<accession>A0A1F5P8G7</accession>
<sequence>MTIKPSKNPYGYKELLVYKKAEVLQSETVKLTGQFPTRKTTLALADQMNRSARSTKQNIVEGWKRNSTKEYYEFLGFAVASNAELEEDCLDIWKGFYPELMEIKGIMGERGEKVEDIDKIPFYPLDFSLPLAVQCRLRCKELNFLLEKLQKSLVSKMSAERTLPLHERQKISENKEREFDKWLDEEIINQGFVKLSDGRIVRKEQ</sequence>
<proteinExistence type="predicted"/>
<dbReference type="NCBIfam" id="TIGR02436">
    <property type="entry name" value="four helix bundle protein"/>
    <property type="match status" value="1"/>
</dbReference>
<gene>
    <name evidence="1" type="ORF">A3J48_01370</name>
</gene>
<evidence type="ECO:0000313" key="2">
    <source>
        <dbReference type="Proteomes" id="UP000176786"/>
    </source>
</evidence>
<dbReference type="PANTHER" id="PTHR38471:SF2">
    <property type="entry name" value="FOUR HELIX BUNDLE PROTEIN"/>
    <property type="match status" value="1"/>
</dbReference>
<comment type="caution">
    <text evidence="1">The sequence shown here is derived from an EMBL/GenBank/DDBJ whole genome shotgun (WGS) entry which is preliminary data.</text>
</comment>
<dbReference type="EMBL" id="MFES01000005">
    <property type="protein sequence ID" value="OGE86203.1"/>
    <property type="molecule type" value="Genomic_DNA"/>
</dbReference>
<organism evidence="1 2">
    <name type="scientific">Candidatus Doudnabacteria bacterium RIFCSPHIGHO2_02_FULL_46_11</name>
    <dbReference type="NCBI Taxonomy" id="1817832"/>
    <lineage>
        <taxon>Bacteria</taxon>
        <taxon>Candidatus Doudnaibacteriota</taxon>
    </lineage>
</organism>
<dbReference type="PANTHER" id="PTHR38471">
    <property type="entry name" value="FOUR HELIX BUNDLE PROTEIN"/>
    <property type="match status" value="1"/>
</dbReference>
<dbReference type="Pfam" id="PF05635">
    <property type="entry name" value="23S_rRNA_IVP"/>
    <property type="match status" value="1"/>
</dbReference>
<evidence type="ECO:0000313" key="1">
    <source>
        <dbReference type="EMBL" id="OGE86203.1"/>
    </source>
</evidence>
<protein>
    <recommendedName>
        <fullName evidence="3">Four helix bundle protein</fullName>
    </recommendedName>
</protein>
<evidence type="ECO:0008006" key="3">
    <source>
        <dbReference type="Google" id="ProtNLM"/>
    </source>
</evidence>
<dbReference type="STRING" id="1817832.A3J48_01370"/>
<reference evidence="1 2" key="1">
    <citation type="journal article" date="2016" name="Nat. Commun.">
        <title>Thousands of microbial genomes shed light on interconnected biogeochemical processes in an aquifer system.</title>
        <authorList>
            <person name="Anantharaman K."/>
            <person name="Brown C.T."/>
            <person name="Hug L.A."/>
            <person name="Sharon I."/>
            <person name="Castelle C.J."/>
            <person name="Probst A.J."/>
            <person name="Thomas B.C."/>
            <person name="Singh A."/>
            <person name="Wilkins M.J."/>
            <person name="Karaoz U."/>
            <person name="Brodie E.L."/>
            <person name="Williams K.H."/>
            <person name="Hubbard S.S."/>
            <person name="Banfield J.F."/>
        </authorList>
    </citation>
    <scope>NUCLEOTIDE SEQUENCE [LARGE SCALE GENOMIC DNA]</scope>
</reference>
<dbReference type="SUPFAM" id="SSF158446">
    <property type="entry name" value="IVS-encoded protein-like"/>
    <property type="match status" value="1"/>
</dbReference>